<dbReference type="InterPro" id="IPR036390">
    <property type="entry name" value="WH_DNA-bd_sf"/>
</dbReference>
<dbReference type="GO" id="GO:0006351">
    <property type="term" value="P:DNA-templated transcription"/>
    <property type="evidence" value="ECO:0007669"/>
    <property type="project" value="TreeGrafter"/>
</dbReference>
<comment type="caution">
    <text evidence="6">The sequence shown here is derived from an EMBL/GenBank/DDBJ whole genome shotgun (WGS) entry which is preliminary data.</text>
</comment>
<protein>
    <recommendedName>
        <fullName evidence="5">HTH lysR-type domain-containing protein</fullName>
    </recommendedName>
</protein>
<dbReference type="Gene3D" id="1.10.10.10">
    <property type="entry name" value="Winged helix-like DNA-binding domain superfamily/Winged helix DNA-binding domain"/>
    <property type="match status" value="1"/>
</dbReference>
<comment type="similarity">
    <text evidence="1">Belongs to the LysR transcriptional regulatory family.</text>
</comment>
<dbReference type="FunFam" id="1.10.10.10:FF:000001">
    <property type="entry name" value="LysR family transcriptional regulator"/>
    <property type="match status" value="1"/>
</dbReference>
<dbReference type="PROSITE" id="PS50931">
    <property type="entry name" value="HTH_LYSR"/>
    <property type="match status" value="1"/>
</dbReference>
<dbReference type="PRINTS" id="PR00039">
    <property type="entry name" value="HTHLYSR"/>
</dbReference>
<evidence type="ECO:0000256" key="2">
    <source>
        <dbReference type="ARBA" id="ARBA00023015"/>
    </source>
</evidence>
<evidence type="ECO:0000256" key="3">
    <source>
        <dbReference type="ARBA" id="ARBA00023125"/>
    </source>
</evidence>
<dbReference type="InterPro" id="IPR058163">
    <property type="entry name" value="LysR-type_TF_proteobact-type"/>
</dbReference>
<dbReference type="InterPro" id="IPR005119">
    <property type="entry name" value="LysR_subst-bd"/>
</dbReference>
<dbReference type="GO" id="GO:0003700">
    <property type="term" value="F:DNA-binding transcription factor activity"/>
    <property type="evidence" value="ECO:0007669"/>
    <property type="project" value="InterPro"/>
</dbReference>
<keyword evidence="2" id="KW-0805">Transcription regulation</keyword>
<evidence type="ECO:0000313" key="6">
    <source>
        <dbReference type="EMBL" id="OUS41033.1"/>
    </source>
</evidence>
<dbReference type="EMBL" id="MABE01000172">
    <property type="protein sequence ID" value="OUS41033.1"/>
    <property type="molecule type" value="Genomic_DNA"/>
</dbReference>
<dbReference type="SUPFAM" id="SSF46785">
    <property type="entry name" value="Winged helix' DNA-binding domain"/>
    <property type="match status" value="1"/>
</dbReference>
<dbReference type="CDD" id="cd08422">
    <property type="entry name" value="PBP2_CrgA_like"/>
    <property type="match status" value="1"/>
</dbReference>
<gene>
    <name evidence="6" type="ORF">A9R00_02965</name>
</gene>
<sequence>MEDRHLLASMQTFISVVDSGSFSESARRLGLSQPSVSRQVNALETQLGVRLLQRTTRSLSLTEAGQVYYDKAREIQRAVTEASQAISGFKDSPSGLLRISAPHTWTEVKIVPHLSEFLIRYPEIKLEIQCSDQIQDMVEDRLDLVIRVGRASDSSYIAIPFSKVSIQLCASPSYFEKQGEPKTLADLNNHNFITYDKFDKLLFSKDEEQQEIPMQGSLTMNSVAGMISAAQQGIGLIAIPDLLLQQDLQSKALLQIMPEYHIDIKGLAVDQAFAMYSSRKQMPAKVRAFLDFYKDKFNLVNSSLV</sequence>
<feature type="domain" description="HTH lysR-type" evidence="5">
    <location>
        <begin position="5"/>
        <end position="62"/>
    </location>
</feature>
<name>A0A1Y5HYZ8_OLEAN</name>
<dbReference type="InterPro" id="IPR000847">
    <property type="entry name" value="LysR_HTH_N"/>
</dbReference>
<evidence type="ECO:0000256" key="4">
    <source>
        <dbReference type="ARBA" id="ARBA00023163"/>
    </source>
</evidence>
<organism evidence="6 7">
    <name type="scientific">Oleispira antarctica</name>
    <dbReference type="NCBI Taxonomy" id="188908"/>
    <lineage>
        <taxon>Bacteria</taxon>
        <taxon>Pseudomonadati</taxon>
        <taxon>Pseudomonadota</taxon>
        <taxon>Gammaproteobacteria</taxon>
        <taxon>Oceanospirillales</taxon>
        <taxon>Oceanospirillaceae</taxon>
        <taxon>Oleispira</taxon>
    </lineage>
</organism>
<dbReference type="Pfam" id="PF03466">
    <property type="entry name" value="LysR_substrate"/>
    <property type="match status" value="1"/>
</dbReference>
<dbReference type="PANTHER" id="PTHR30537">
    <property type="entry name" value="HTH-TYPE TRANSCRIPTIONAL REGULATOR"/>
    <property type="match status" value="1"/>
</dbReference>
<dbReference type="Proteomes" id="UP000227088">
    <property type="component" value="Unassembled WGS sequence"/>
</dbReference>
<keyword evidence="4" id="KW-0804">Transcription</keyword>
<dbReference type="Pfam" id="PF00126">
    <property type="entry name" value="HTH_1"/>
    <property type="match status" value="1"/>
</dbReference>
<keyword evidence="3" id="KW-0238">DNA-binding</keyword>
<dbReference type="Gene3D" id="3.40.190.290">
    <property type="match status" value="1"/>
</dbReference>
<proteinExistence type="inferred from homology"/>
<dbReference type="GO" id="GO:0043565">
    <property type="term" value="F:sequence-specific DNA binding"/>
    <property type="evidence" value="ECO:0007669"/>
    <property type="project" value="TreeGrafter"/>
</dbReference>
<evidence type="ECO:0000256" key="1">
    <source>
        <dbReference type="ARBA" id="ARBA00009437"/>
    </source>
</evidence>
<evidence type="ECO:0000313" key="7">
    <source>
        <dbReference type="Proteomes" id="UP000227088"/>
    </source>
</evidence>
<accession>A0A1Y5HYZ8</accession>
<evidence type="ECO:0000259" key="5">
    <source>
        <dbReference type="PROSITE" id="PS50931"/>
    </source>
</evidence>
<dbReference type="AlphaFoldDB" id="A0A1Y5HYZ8"/>
<dbReference type="InterPro" id="IPR036388">
    <property type="entry name" value="WH-like_DNA-bd_sf"/>
</dbReference>
<dbReference type="PANTHER" id="PTHR30537:SF5">
    <property type="entry name" value="HTH-TYPE TRANSCRIPTIONAL ACTIVATOR TTDR-RELATED"/>
    <property type="match status" value="1"/>
</dbReference>
<dbReference type="SUPFAM" id="SSF53850">
    <property type="entry name" value="Periplasmic binding protein-like II"/>
    <property type="match status" value="1"/>
</dbReference>
<reference evidence="7" key="1">
    <citation type="journal article" date="2017" name="Proc. Natl. Acad. Sci. U.S.A.">
        <title>Simulation of Deepwater Horizon oil plume reveals substrate specialization within a complex community of hydrocarbon degraders.</title>
        <authorList>
            <person name="Hu P."/>
            <person name="Dubinsky E.A."/>
            <person name="Probst A.J."/>
            <person name="Wang J."/>
            <person name="Sieber C.M.K."/>
            <person name="Tom L.M."/>
            <person name="Gardinali P."/>
            <person name="Banfield J.F."/>
            <person name="Atlas R.M."/>
            <person name="Andersen G.L."/>
        </authorList>
    </citation>
    <scope>NUCLEOTIDE SEQUENCE [LARGE SCALE GENOMIC DNA]</scope>
</reference>